<evidence type="ECO:0000313" key="1">
    <source>
        <dbReference type="EMBL" id="KGQ61419.1"/>
    </source>
</evidence>
<dbReference type="AlphaFoldDB" id="A0A0A3AIM9"/>
<sequence>MSSFPFQSSFRKPYKLLVRTEGQYIKGKWVNGEEVEQEFTASIQPLNTREMDRLSAMMQGRHIASAVKIYTDFSLQVAGENQANGTVVMFEGGRYEVVARSSYHNGVIEHYRYLAQRVK</sequence>
<accession>A0A0A3AIM9</accession>
<evidence type="ECO:0000313" key="2">
    <source>
        <dbReference type="Proteomes" id="UP000030554"/>
    </source>
</evidence>
<name>A0A0A3AIM9_9PAST</name>
<reference evidence="1 2" key="1">
    <citation type="submission" date="2014-07" db="EMBL/GenBank/DDBJ databases">
        <title>Chaperone-usher fimbriae in a diverse selection of Gallibacterium genomes.</title>
        <authorList>
            <person name="Kudirkiene E."/>
            <person name="Bager R.J."/>
            <person name="Johnson T.J."/>
            <person name="Bojesen A.M."/>
        </authorList>
    </citation>
    <scope>NUCLEOTIDE SEQUENCE [LARGE SCALE GENOMIC DNA]</scope>
    <source>
        <strain evidence="1 2">4895</strain>
    </source>
</reference>
<gene>
    <name evidence="1" type="ORF">IO48_07695</name>
</gene>
<dbReference type="RefSeq" id="WP_039163790.1">
    <property type="nucleotide sequence ID" value="NZ_JPJQ01000034.1"/>
</dbReference>
<dbReference type="EMBL" id="JPJQ01000034">
    <property type="protein sequence ID" value="KGQ61419.1"/>
    <property type="molecule type" value="Genomic_DNA"/>
</dbReference>
<comment type="caution">
    <text evidence="1">The sequence shown here is derived from an EMBL/GenBank/DDBJ whole genome shotgun (WGS) entry which is preliminary data.</text>
</comment>
<protein>
    <recommendedName>
        <fullName evidence="3">Phage head-tail adapter protein</fullName>
    </recommendedName>
</protein>
<proteinExistence type="predicted"/>
<evidence type="ECO:0008006" key="3">
    <source>
        <dbReference type="Google" id="ProtNLM"/>
    </source>
</evidence>
<organism evidence="1 2">
    <name type="scientific">Gallibacterium anatis 4895</name>
    <dbReference type="NCBI Taxonomy" id="1396510"/>
    <lineage>
        <taxon>Bacteria</taxon>
        <taxon>Pseudomonadati</taxon>
        <taxon>Pseudomonadota</taxon>
        <taxon>Gammaproteobacteria</taxon>
        <taxon>Pasteurellales</taxon>
        <taxon>Pasteurellaceae</taxon>
        <taxon>Gallibacterium</taxon>
    </lineage>
</organism>
<dbReference type="Proteomes" id="UP000030554">
    <property type="component" value="Unassembled WGS sequence"/>
</dbReference>